<dbReference type="SUPFAM" id="SSF51197">
    <property type="entry name" value="Clavaminate synthase-like"/>
    <property type="match status" value="1"/>
</dbReference>
<protein>
    <recommendedName>
        <fullName evidence="3">Phytanoyl-CoA hydroxylase</fullName>
    </recommendedName>
</protein>
<dbReference type="Proteomes" id="UP000053095">
    <property type="component" value="Unassembled WGS sequence"/>
</dbReference>
<dbReference type="PANTHER" id="PTHR40128:SF1">
    <property type="entry name" value="PHYTANOYL-COA HYDROXYLASE"/>
    <property type="match status" value="1"/>
</dbReference>
<reference evidence="2" key="1">
    <citation type="journal article" date="2015" name="Genome Announc.">
        <title>Draft genome sequence of Talaromyces cellulolyticus strain Y-94, a source of lignocellulosic biomass-degrading enzymes.</title>
        <authorList>
            <person name="Fujii T."/>
            <person name="Koike H."/>
            <person name="Sawayama S."/>
            <person name="Yano S."/>
            <person name="Inoue H."/>
        </authorList>
    </citation>
    <scope>NUCLEOTIDE SEQUENCE [LARGE SCALE GENOMIC DNA]</scope>
    <source>
        <strain evidence="2">Y-94</strain>
    </source>
</reference>
<accession>A0A0B8N0S8</accession>
<evidence type="ECO:0008006" key="3">
    <source>
        <dbReference type="Google" id="ProtNLM"/>
    </source>
</evidence>
<sequence length="320" mass="35653">MPGISTKNNCLEVNDGPLLPENIAHLTPSSPTEPLETLRARYERDGMLLLKGLLPRENVLRTRTKYFEMMSPSGVLEQSTQPIEGIFNSTRSPDDFPGIGAGAAGQNGRPGGEGAQVFVNLAIEAHYQDWYTKDLAKHPALLDFVATFTGWNENTLGLNRSLLRNNVPGTKPIGVHYDQIFLRYGEPTSVTAWVPIGDVSLSGDTGDAVGVQIEREFTKKAREAGMTEEEARNAFNQNMMSTGLLSEYPLEFARQYNRRWLVSAYEAGDVVLHKPHAIHASTVNNDPNNVIRLATDLRFVDQSKPYDERWTHFYRFGDGV</sequence>
<dbReference type="EMBL" id="DF933819">
    <property type="protein sequence ID" value="GAM37277.1"/>
    <property type="molecule type" value="Genomic_DNA"/>
</dbReference>
<dbReference type="Gene3D" id="2.60.120.620">
    <property type="entry name" value="q2cbj1_9rhob like domain"/>
    <property type="match status" value="2"/>
</dbReference>
<keyword evidence="2" id="KW-1185">Reference proteome</keyword>
<dbReference type="PANTHER" id="PTHR40128">
    <property type="entry name" value="EXPRESSED PROTEIN"/>
    <property type="match status" value="1"/>
</dbReference>
<gene>
    <name evidence="1" type="ORF">TCE0_023r07067</name>
</gene>
<evidence type="ECO:0000313" key="2">
    <source>
        <dbReference type="Proteomes" id="UP000053095"/>
    </source>
</evidence>
<organism evidence="1 2">
    <name type="scientific">Talaromyces pinophilus</name>
    <name type="common">Penicillium pinophilum</name>
    <dbReference type="NCBI Taxonomy" id="128442"/>
    <lineage>
        <taxon>Eukaryota</taxon>
        <taxon>Fungi</taxon>
        <taxon>Dikarya</taxon>
        <taxon>Ascomycota</taxon>
        <taxon>Pezizomycotina</taxon>
        <taxon>Eurotiomycetes</taxon>
        <taxon>Eurotiomycetidae</taxon>
        <taxon>Eurotiales</taxon>
        <taxon>Trichocomaceae</taxon>
        <taxon>Talaromyces</taxon>
        <taxon>Talaromyces sect. Talaromyces</taxon>
    </lineage>
</organism>
<name>A0A0B8N0S8_TALPI</name>
<evidence type="ECO:0000313" key="1">
    <source>
        <dbReference type="EMBL" id="GAM37277.1"/>
    </source>
</evidence>
<dbReference type="AlphaFoldDB" id="A0A0B8N0S8"/>
<proteinExistence type="predicted"/>